<dbReference type="Proteomes" id="UP000618754">
    <property type="component" value="Unassembled WGS sequence"/>
</dbReference>
<gene>
    <name evidence="2" type="ORF">IDJ75_08910</name>
</gene>
<evidence type="ECO:0000313" key="2">
    <source>
        <dbReference type="EMBL" id="MBD1385394.1"/>
    </source>
</evidence>
<keyword evidence="1" id="KW-0732">Signal</keyword>
<protein>
    <recommendedName>
        <fullName evidence="4">Outer membrane protein beta-barrel domain-containing protein</fullName>
    </recommendedName>
</protein>
<comment type="caution">
    <text evidence="2">The sequence shown here is derived from an EMBL/GenBank/DDBJ whole genome shotgun (WGS) entry which is preliminary data.</text>
</comment>
<sequence length="216" mass="23885">MYKKLLLAFVSIIAIQTVKAQTEKGSQMLGLSFGVNTSSSDSRYIDYSTNAFSNVHGKQTSFSIAPTYSYFIADKLDLGLSVGYGQSKQDYGSIYNPSNTESNAFNAGIYLRKYFLYENKLGIRTGPMFNYQHGKYTQEYASNQQSNSESITNTYSGGLGLDFVYFPVKRLGLTAALGGITYAHQEVKGTTPGTYNSFDASFANRFIFSINYAFGN</sequence>
<name>A0ABR7X484_9SPHI</name>
<keyword evidence="3" id="KW-1185">Reference proteome</keyword>
<accession>A0ABR7X484</accession>
<feature type="chain" id="PRO_5047484832" description="Outer membrane protein beta-barrel domain-containing protein" evidence="1">
    <location>
        <begin position="21"/>
        <end position="216"/>
    </location>
</feature>
<dbReference type="EMBL" id="JACWMW010000002">
    <property type="protein sequence ID" value="MBD1385394.1"/>
    <property type="molecule type" value="Genomic_DNA"/>
</dbReference>
<evidence type="ECO:0000256" key="1">
    <source>
        <dbReference type="SAM" id="SignalP"/>
    </source>
</evidence>
<evidence type="ECO:0000313" key="3">
    <source>
        <dbReference type="Proteomes" id="UP000618754"/>
    </source>
</evidence>
<proteinExistence type="predicted"/>
<evidence type="ECO:0008006" key="4">
    <source>
        <dbReference type="Google" id="ProtNLM"/>
    </source>
</evidence>
<feature type="signal peptide" evidence="1">
    <location>
        <begin position="1"/>
        <end position="20"/>
    </location>
</feature>
<organism evidence="2 3">
    <name type="scientific">Mucilaginibacter rigui</name>
    <dbReference type="NCBI Taxonomy" id="534635"/>
    <lineage>
        <taxon>Bacteria</taxon>
        <taxon>Pseudomonadati</taxon>
        <taxon>Bacteroidota</taxon>
        <taxon>Sphingobacteriia</taxon>
        <taxon>Sphingobacteriales</taxon>
        <taxon>Sphingobacteriaceae</taxon>
        <taxon>Mucilaginibacter</taxon>
    </lineage>
</organism>
<reference evidence="2 3" key="1">
    <citation type="submission" date="2020-09" db="EMBL/GenBank/DDBJ databases">
        <title>Novel species of Mucilaginibacter isolated from a glacier on the Tibetan Plateau.</title>
        <authorList>
            <person name="Liu Q."/>
            <person name="Xin Y.-H."/>
        </authorList>
    </citation>
    <scope>NUCLEOTIDE SEQUENCE [LARGE SCALE GENOMIC DNA]</scope>
    <source>
        <strain evidence="2 3">CGMCC 1.13878</strain>
    </source>
</reference>
<dbReference type="RefSeq" id="WP_191175272.1">
    <property type="nucleotide sequence ID" value="NZ_JACWMW010000002.1"/>
</dbReference>